<dbReference type="GO" id="GO:0006865">
    <property type="term" value="P:amino acid transport"/>
    <property type="evidence" value="ECO:0007669"/>
    <property type="project" value="UniProtKB-KW"/>
</dbReference>
<dbReference type="EMBL" id="BRLB01000003">
    <property type="protein sequence ID" value="GKX29127.1"/>
    <property type="molecule type" value="Genomic_DNA"/>
</dbReference>
<comment type="similarity">
    <text evidence="2">Belongs to the binding-protein-dependent transport system permease family. HisMQ subfamily.</text>
</comment>
<evidence type="ECO:0000256" key="7">
    <source>
        <dbReference type="ARBA" id="ARBA00022989"/>
    </source>
</evidence>
<keyword evidence="5 9" id="KW-0812">Transmembrane</keyword>
<keyword evidence="7 9" id="KW-1133">Transmembrane helix</keyword>
<dbReference type="RefSeq" id="WP_281814345.1">
    <property type="nucleotide sequence ID" value="NZ_BRLB01000003.1"/>
</dbReference>
<dbReference type="InterPro" id="IPR043429">
    <property type="entry name" value="ArtM/GltK/GlnP/TcyL/YhdX-like"/>
</dbReference>
<evidence type="ECO:0000259" key="10">
    <source>
        <dbReference type="PROSITE" id="PS50928"/>
    </source>
</evidence>
<evidence type="ECO:0000256" key="6">
    <source>
        <dbReference type="ARBA" id="ARBA00022970"/>
    </source>
</evidence>
<dbReference type="InterPro" id="IPR035906">
    <property type="entry name" value="MetI-like_sf"/>
</dbReference>
<comment type="subcellular location">
    <subcellularLocation>
        <location evidence="1 9">Cell membrane</location>
        <topology evidence="1 9">Multi-pass membrane protein</topology>
    </subcellularLocation>
</comment>
<evidence type="ECO:0000313" key="11">
    <source>
        <dbReference type="EMBL" id="GKX29127.1"/>
    </source>
</evidence>
<dbReference type="Pfam" id="PF00528">
    <property type="entry name" value="BPD_transp_1"/>
    <property type="match status" value="1"/>
</dbReference>
<accession>A0A9W5Y928</accession>
<dbReference type="GO" id="GO:0043190">
    <property type="term" value="C:ATP-binding cassette (ABC) transporter complex"/>
    <property type="evidence" value="ECO:0007669"/>
    <property type="project" value="InterPro"/>
</dbReference>
<evidence type="ECO:0000256" key="8">
    <source>
        <dbReference type="ARBA" id="ARBA00023136"/>
    </source>
</evidence>
<keyword evidence="3 9" id="KW-0813">Transport</keyword>
<evidence type="ECO:0000256" key="1">
    <source>
        <dbReference type="ARBA" id="ARBA00004651"/>
    </source>
</evidence>
<evidence type="ECO:0000313" key="12">
    <source>
        <dbReference type="Proteomes" id="UP001144256"/>
    </source>
</evidence>
<feature type="transmembrane region" description="Helical" evidence="9">
    <location>
        <begin position="211"/>
        <end position="229"/>
    </location>
</feature>
<sequence length="242" mass="26994">MNFLMINISEITEYFNHFFQLVFGPENGPGSYPRYMYWLQGIKFSLQLTLLAAIIGIAIGIFIAMCKLSKRKFIRFFAGLYIDLIRGTPVLIQILFIYMVVFASSGLPKLVIGAIAFGINSGAYVSEIIRAGIQGLDKGQMEAARSLGMPYGMAMKNIIIPQAIRNILPTLVNEFIVLLKETSVIGYIAGNDILKANNIIIGQTYSAVEPLMTSAVIYLILTSIFTFIMRKIERRLRAGDTR</sequence>
<evidence type="ECO:0000256" key="9">
    <source>
        <dbReference type="RuleBase" id="RU363032"/>
    </source>
</evidence>
<feature type="domain" description="ABC transmembrane type-1" evidence="10">
    <location>
        <begin position="42"/>
        <end position="229"/>
    </location>
</feature>
<dbReference type="NCBIfam" id="TIGR01726">
    <property type="entry name" value="HEQRo_perm_3TM"/>
    <property type="match status" value="1"/>
</dbReference>
<evidence type="ECO:0000256" key="3">
    <source>
        <dbReference type="ARBA" id="ARBA00022448"/>
    </source>
</evidence>
<feature type="transmembrane region" description="Helical" evidence="9">
    <location>
        <begin position="44"/>
        <end position="64"/>
    </location>
</feature>
<gene>
    <name evidence="11" type="ORF">SH1V18_16070</name>
</gene>
<dbReference type="InterPro" id="IPR010065">
    <property type="entry name" value="AA_ABC_transptr_permease_3TM"/>
</dbReference>
<organism evidence="11 12">
    <name type="scientific">Vallitalea longa</name>
    <dbReference type="NCBI Taxonomy" id="2936439"/>
    <lineage>
        <taxon>Bacteria</taxon>
        <taxon>Bacillati</taxon>
        <taxon>Bacillota</taxon>
        <taxon>Clostridia</taxon>
        <taxon>Lachnospirales</taxon>
        <taxon>Vallitaleaceae</taxon>
        <taxon>Vallitalea</taxon>
    </lineage>
</organism>
<dbReference type="GO" id="GO:0022857">
    <property type="term" value="F:transmembrane transporter activity"/>
    <property type="evidence" value="ECO:0007669"/>
    <property type="project" value="InterPro"/>
</dbReference>
<dbReference type="AlphaFoldDB" id="A0A9W5Y928"/>
<dbReference type="PANTHER" id="PTHR30614">
    <property type="entry name" value="MEMBRANE COMPONENT OF AMINO ACID ABC TRANSPORTER"/>
    <property type="match status" value="1"/>
</dbReference>
<dbReference type="InterPro" id="IPR000515">
    <property type="entry name" value="MetI-like"/>
</dbReference>
<dbReference type="Gene3D" id="1.10.3720.10">
    <property type="entry name" value="MetI-like"/>
    <property type="match status" value="1"/>
</dbReference>
<evidence type="ECO:0000256" key="5">
    <source>
        <dbReference type="ARBA" id="ARBA00022692"/>
    </source>
</evidence>
<protein>
    <submittedName>
        <fullName evidence="11">Amino acid ABC transporter permease</fullName>
    </submittedName>
</protein>
<keyword evidence="12" id="KW-1185">Reference proteome</keyword>
<dbReference type="Proteomes" id="UP001144256">
    <property type="component" value="Unassembled WGS sequence"/>
</dbReference>
<keyword evidence="8 9" id="KW-0472">Membrane</keyword>
<comment type="caution">
    <text evidence="11">The sequence shown here is derived from an EMBL/GenBank/DDBJ whole genome shotgun (WGS) entry which is preliminary data.</text>
</comment>
<dbReference type="FunFam" id="1.10.3720.10:FF:000033">
    <property type="entry name" value="Polar amino acid ABC transporter permease"/>
    <property type="match status" value="1"/>
</dbReference>
<reference evidence="11" key="1">
    <citation type="submission" date="2022-06" db="EMBL/GenBank/DDBJ databases">
        <title>Vallitalea longa sp. nov., an anaerobic bacterium isolated from marine sediment.</title>
        <authorList>
            <person name="Hirano S."/>
            <person name="Terahara T."/>
            <person name="Mori K."/>
            <person name="Hamada M."/>
            <person name="Matsumoto R."/>
            <person name="Kobayashi T."/>
        </authorList>
    </citation>
    <scope>NUCLEOTIDE SEQUENCE</scope>
    <source>
        <strain evidence="11">SH18-1</strain>
    </source>
</reference>
<dbReference type="PROSITE" id="PS50928">
    <property type="entry name" value="ABC_TM1"/>
    <property type="match status" value="1"/>
</dbReference>
<name>A0A9W5Y928_9FIRM</name>
<proteinExistence type="inferred from homology"/>
<evidence type="ECO:0000256" key="4">
    <source>
        <dbReference type="ARBA" id="ARBA00022475"/>
    </source>
</evidence>
<keyword evidence="6" id="KW-0029">Amino-acid transport</keyword>
<evidence type="ECO:0000256" key="2">
    <source>
        <dbReference type="ARBA" id="ARBA00010072"/>
    </source>
</evidence>
<dbReference type="PANTHER" id="PTHR30614:SF20">
    <property type="entry name" value="GLUTAMINE TRANSPORT SYSTEM PERMEASE PROTEIN GLNP"/>
    <property type="match status" value="1"/>
</dbReference>
<dbReference type="SUPFAM" id="SSF161098">
    <property type="entry name" value="MetI-like"/>
    <property type="match status" value="1"/>
</dbReference>
<dbReference type="CDD" id="cd06261">
    <property type="entry name" value="TM_PBP2"/>
    <property type="match status" value="1"/>
</dbReference>
<keyword evidence="4" id="KW-1003">Cell membrane</keyword>